<protein>
    <recommendedName>
        <fullName evidence="4">Tetratricopeptide repeat protein</fullName>
    </recommendedName>
</protein>
<dbReference type="AlphaFoldDB" id="A0A916RL12"/>
<evidence type="ECO:0000256" key="1">
    <source>
        <dbReference type="PROSITE-ProRule" id="PRU00339"/>
    </source>
</evidence>
<proteinExistence type="predicted"/>
<evidence type="ECO:0000313" key="2">
    <source>
        <dbReference type="EMBL" id="GGA60617.1"/>
    </source>
</evidence>
<gene>
    <name evidence="2" type="ORF">GCM10008025_00810</name>
</gene>
<evidence type="ECO:0008006" key="4">
    <source>
        <dbReference type="Google" id="ProtNLM"/>
    </source>
</evidence>
<sequence length="697" mass="82195">MTTENVLINKTYYQSLLDDNKQSHPIKLLGDKFREEMRTEQPDLSSIRYAQGEVYFMNGDYEAAVHKWQFPLEPSLVPWAQKNIADAHMEMGILDLAEKFYHEVKTESLVLKSEVLLQLFSLYIQQDESNKAVNTIKEAVQLHPDYGRITEIAQTYFEDIQDWDSAIELAVNEAIRTQAFSWFEILQGYAEHGLTTNIDPTYFKDCLKTVIQLDPKRFESLLEVFWKSYRGSTNYIEWLSVCNEILLETLPDQTFTWEKLPQLFADTFFELISGRFLIREIRDVMNSHVRNWLTLSSANALSVSSAILAWDEIFPAELDANLIKEAEQLYAQSPAAHNGREEGLLIYEAIKVWAEKEGLLERLIEYMAPIIDHEVITQANPTTIRNMIKEAISFLMEQKRELLVSIKQDIQWNEERQTEIIDMEQQIRDMEKEKATTMITSFQEFKEKLKENMTSKIPKIIRYCSELVQEDSDFTKLHVELNTEMNKRLNQYLGKTVMYEYDRYRKQWLESCENEWRDSQETIDQLALQMNETFGEERVKLKGDFKVLEDWQRDLDRMSRGLILREEVNIMLRKNASQLLLKGAGKILGSITKNKDMLYTRYKNYIENGDYSDIAEEIIRPFLQQMESFEDSIEWDVNRFFTNSYDVLNVVNEEVQDEIGKLQHTLTTLLEKPEIYRDPLTLFELRLHHYELMNRIS</sequence>
<keyword evidence="1" id="KW-0802">TPR repeat</keyword>
<dbReference type="InterPro" id="IPR019734">
    <property type="entry name" value="TPR_rpt"/>
</dbReference>
<organism evidence="2 3">
    <name type="scientific">Ornithinibacillus halotolerans</name>
    <dbReference type="NCBI Taxonomy" id="1274357"/>
    <lineage>
        <taxon>Bacteria</taxon>
        <taxon>Bacillati</taxon>
        <taxon>Bacillota</taxon>
        <taxon>Bacilli</taxon>
        <taxon>Bacillales</taxon>
        <taxon>Bacillaceae</taxon>
        <taxon>Ornithinibacillus</taxon>
    </lineage>
</organism>
<reference evidence="2" key="1">
    <citation type="journal article" date="2014" name="Int. J. Syst. Evol. Microbiol.">
        <title>Complete genome sequence of Corynebacterium casei LMG S-19264T (=DSM 44701T), isolated from a smear-ripened cheese.</title>
        <authorList>
            <consortium name="US DOE Joint Genome Institute (JGI-PGF)"/>
            <person name="Walter F."/>
            <person name="Albersmeier A."/>
            <person name="Kalinowski J."/>
            <person name="Ruckert C."/>
        </authorList>
    </citation>
    <scope>NUCLEOTIDE SEQUENCE</scope>
    <source>
        <strain evidence="2">CGMCC 1.12408</strain>
    </source>
</reference>
<dbReference type="Proteomes" id="UP000613512">
    <property type="component" value="Unassembled WGS sequence"/>
</dbReference>
<dbReference type="InterPro" id="IPR011990">
    <property type="entry name" value="TPR-like_helical_dom_sf"/>
</dbReference>
<dbReference type="RefSeq" id="WP_188382701.1">
    <property type="nucleotide sequence ID" value="NZ_BMEY01000001.1"/>
</dbReference>
<reference evidence="2" key="2">
    <citation type="submission" date="2020-09" db="EMBL/GenBank/DDBJ databases">
        <authorList>
            <person name="Sun Q."/>
            <person name="Zhou Y."/>
        </authorList>
    </citation>
    <scope>NUCLEOTIDE SEQUENCE</scope>
    <source>
        <strain evidence="2">CGMCC 1.12408</strain>
    </source>
</reference>
<name>A0A916RL12_9BACI</name>
<dbReference type="EMBL" id="BMEY01000001">
    <property type="protein sequence ID" value="GGA60617.1"/>
    <property type="molecule type" value="Genomic_DNA"/>
</dbReference>
<accession>A0A916RL12</accession>
<evidence type="ECO:0000313" key="3">
    <source>
        <dbReference type="Proteomes" id="UP000613512"/>
    </source>
</evidence>
<feature type="repeat" description="TPR" evidence="1">
    <location>
        <begin position="113"/>
        <end position="146"/>
    </location>
</feature>
<dbReference type="PROSITE" id="PS50005">
    <property type="entry name" value="TPR"/>
    <property type="match status" value="1"/>
</dbReference>
<dbReference type="Gene3D" id="1.25.40.10">
    <property type="entry name" value="Tetratricopeptide repeat domain"/>
    <property type="match status" value="1"/>
</dbReference>
<keyword evidence="3" id="KW-1185">Reference proteome</keyword>
<dbReference type="SUPFAM" id="SSF48452">
    <property type="entry name" value="TPR-like"/>
    <property type="match status" value="1"/>
</dbReference>
<comment type="caution">
    <text evidence="2">The sequence shown here is derived from an EMBL/GenBank/DDBJ whole genome shotgun (WGS) entry which is preliminary data.</text>
</comment>